<evidence type="ECO:0000313" key="4">
    <source>
        <dbReference type="Proteomes" id="UP001500886"/>
    </source>
</evidence>
<reference evidence="4" key="1">
    <citation type="journal article" date="2019" name="Int. J. Syst. Evol. Microbiol.">
        <title>The Global Catalogue of Microorganisms (GCM) 10K type strain sequencing project: providing services to taxonomists for standard genome sequencing and annotation.</title>
        <authorList>
            <consortium name="The Broad Institute Genomics Platform"/>
            <consortium name="The Broad Institute Genome Sequencing Center for Infectious Disease"/>
            <person name="Wu L."/>
            <person name="Ma J."/>
        </authorList>
    </citation>
    <scope>NUCLEOTIDE SEQUENCE [LARGE SCALE GENOMIC DNA]</scope>
    <source>
        <strain evidence="4">JCM 4542</strain>
    </source>
</reference>
<feature type="signal peptide" evidence="2">
    <location>
        <begin position="1"/>
        <end position="28"/>
    </location>
</feature>
<keyword evidence="2" id="KW-0732">Signal</keyword>
<name>A0ABP6G5Q8_9ACTN</name>
<dbReference type="Proteomes" id="UP001500886">
    <property type="component" value="Unassembled WGS sequence"/>
</dbReference>
<protein>
    <submittedName>
        <fullName evidence="3">Uncharacterized protein</fullName>
    </submittedName>
</protein>
<proteinExistence type="predicted"/>
<keyword evidence="4" id="KW-1185">Reference proteome</keyword>
<gene>
    <name evidence="3" type="ORF">GCM10010315_26280</name>
</gene>
<evidence type="ECO:0000256" key="2">
    <source>
        <dbReference type="SAM" id="SignalP"/>
    </source>
</evidence>
<dbReference type="EMBL" id="BAAASL010000008">
    <property type="protein sequence ID" value="GAA2716027.1"/>
    <property type="molecule type" value="Genomic_DNA"/>
</dbReference>
<evidence type="ECO:0000313" key="3">
    <source>
        <dbReference type="EMBL" id="GAA2716027.1"/>
    </source>
</evidence>
<feature type="compositionally biased region" description="Basic and acidic residues" evidence="1">
    <location>
        <begin position="179"/>
        <end position="189"/>
    </location>
</feature>
<comment type="caution">
    <text evidence="3">The sequence shown here is derived from an EMBL/GenBank/DDBJ whole genome shotgun (WGS) entry which is preliminary data.</text>
</comment>
<feature type="chain" id="PRO_5046099400" evidence="2">
    <location>
        <begin position="29"/>
        <end position="189"/>
    </location>
</feature>
<evidence type="ECO:0000256" key="1">
    <source>
        <dbReference type="SAM" id="MobiDB-lite"/>
    </source>
</evidence>
<accession>A0ABP6G5Q8</accession>
<feature type="region of interest" description="Disordered" evidence="1">
    <location>
        <begin position="164"/>
        <end position="189"/>
    </location>
</feature>
<organism evidence="3 4">
    <name type="scientific">Streptomyces luteosporeus</name>
    <dbReference type="NCBI Taxonomy" id="173856"/>
    <lineage>
        <taxon>Bacteria</taxon>
        <taxon>Bacillati</taxon>
        <taxon>Actinomycetota</taxon>
        <taxon>Actinomycetes</taxon>
        <taxon>Kitasatosporales</taxon>
        <taxon>Streptomycetaceae</taxon>
        <taxon>Streptomyces</taxon>
    </lineage>
</organism>
<sequence>MRRIRTGLLGIAAFTLAATGLATGAASAAPAAGLASETVKCDPAGGSATFFSPNKWSKVNVQWCVKTFHNSDGTYAVQPFVTGDAYYYWGAAWYHDKAQVNGDSAFMGGTIATAVNGKTLASGSYNSGRTQDGTLLVTGARTQVPSGTFKVTFTDMAKHEGYWSTHSGGDVRPSTQVEFSDHTVEGTIP</sequence>